<protein>
    <submittedName>
        <fullName evidence="3">Uncharacterized protein</fullName>
    </submittedName>
</protein>
<dbReference type="AlphaFoldDB" id="K8ES58"/>
<feature type="compositionally biased region" description="Basic residues" evidence="2">
    <location>
        <begin position="967"/>
        <end position="976"/>
    </location>
</feature>
<dbReference type="Proteomes" id="UP000198341">
    <property type="component" value="Chromosome 2"/>
</dbReference>
<feature type="region of interest" description="Disordered" evidence="2">
    <location>
        <begin position="435"/>
        <end position="467"/>
    </location>
</feature>
<dbReference type="KEGG" id="bpg:Bathy02g01980"/>
<feature type="region of interest" description="Disordered" evidence="2">
    <location>
        <begin position="1"/>
        <end position="141"/>
    </location>
</feature>
<feature type="compositionally biased region" description="Acidic residues" evidence="2">
    <location>
        <begin position="127"/>
        <end position="138"/>
    </location>
</feature>
<feature type="region of interest" description="Disordered" evidence="2">
    <location>
        <begin position="798"/>
        <end position="836"/>
    </location>
</feature>
<feature type="compositionally biased region" description="Basic and acidic residues" evidence="2">
    <location>
        <begin position="815"/>
        <end position="828"/>
    </location>
</feature>
<feature type="coiled-coil region" evidence="1">
    <location>
        <begin position="843"/>
        <end position="877"/>
    </location>
</feature>
<keyword evidence="4" id="KW-1185">Reference proteome</keyword>
<proteinExistence type="predicted"/>
<dbReference type="RefSeq" id="XP_007515025.1">
    <property type="nucleotide sequence ID" value="XM_007514963.1"/>
</dbReference>
<name>K8ES58_9CHLO</name>
<feature type="region of interest" description="Disordered" evidence="2">
    <location>
        <begin position="941"/>
        <end position="976"/>
    </location>
</feature>
<evidence type="ECO:0000313" key="3">
    <source>
        <dbReference type="EMBL" id="CCO15265.1"/>
    </source>
</evidence>
<evidence type="ECO:0000256" key="1">
    <source>
        <dbReference type="SAM" id="Coils"/>
    </source>
</evidence>
<feature type="compositionally biased region" description="Basic and acidic residues" evidence="2">
    <location>
        <begin position="941"/>
        <end position="955"/>
    </location>
</feature>
<feature type="compositionally biased region" description="Acidic residues" evidence="2">
    <location>
        <begin position="30"/>
        <end position="43"/>
    </location>
</feature>
<sequence>MFATRFDEYEYDEEDEYDDDESFESFSSSSDDDLESDDEDDETSKEKNFEHLEAMAFSLGEDKEKTKRKKKNAEEEEDKTSTTTTILREALRALRKATARSKRTKRRLKKRAKAMESRNEAMKVLGEEEDQEEEENEDGILRRTKCCEQAIESAKKHARRARAMKEKVESRVSELEREKRIKLKAFEDAEKQRLEALIPVKSSLEEEISQIRDESEAAMRRIKDLRCELKRETGNAEQREEETNETESVVLPECKKVCAESMLAPAHARKKLDETTEILRGEKARLETLDSAELKQFSTAVKDLKDVELSQTRKLNAIESEYDAASSRLSEAKHRFDFESSRKEEEKKNLRLATQRNEGDVQLLFEEAKDIEKSVLRACQREDGSKLKVLRKLKQTYRETDALAETIRDVLIAKIRTVEEEKKEREEVLKRLNKEREEQKTKTDEAREQSKTWMAKSEESESVDAHKREEIRELEEEIVESSRTVEQLRKIELKMNKNASYAKRDVEKVRDSLQFIESEVRVKNTTVSELAAARSKALVRLSAMEKFVSALHETRENIRHKIHVAQSETTKEKSFSVDSETRENESLKTLNDVERKCEEAKAKIRQREKPALDEKTREVNASIRELETATRRINLAKTAMQRHLHALERSKKLASSEREDKDRIVLLKESAANELIDVEDELENALNLSDATENKSIEIDALIRDREIETQRLSNKVADVKRTKRAARATKSERVPRLKNTLVALRRALRSEKRNYRQVSRLLEDPNREKRVKKLSPNIFSSFLTSLHETREDDLYYDDHGEKKKNNNNNNNNNNKKDNLINNDEKGESTTSARLVPSLAAEVNEAVAKTAETETRLARVERRRKLLFEILQALDAEIHRFQKADADTLFARTKVARAMHATNRGIREMTRKTIATTAELGFSKACRVANEREVETLREELRETKERKEQEKKSPDQITITPITPRKQQHQQTHGHRRINAYVPENDPSGIGLPIPFAPFHAVAPSKILQSNG</sequence>
<feature type="coiled-coil region" evidence="1">
    <location>
        <begin position="668"/>
        <end position="695"/>
    </location>
</feature>
<evidence type="ECO:0000313" key="4">
    <source>
        <dbReference type="Proteomes" id="UP000198341"/>
    </source>
</evidence>
<keyword evidence="1" id="KW-0175">Coiled coil</keyword>
<organism evidence="3 4">
    <name type="scientific">Bathycoccus prasinos</name>
    <dbReference type="NCBI Taxonomy" id="41875"/>
    <lineage>
        <taxon>Eukaryota</taxon>
        <taxon>Viridiplantae</taxon>
        <taxon>Chlorophyta</taxon>
        <taxon>Mamiellophyceae</taxon>
        <taxon>Mamiellales</taxon>
        <taxon>Bathycoccaceae</taxon>
        <taxon>Bathycoccus</taxon>
    </lineage>
</organism>
<evidence type="ECO:0000256" key="2">
    <source>
        <dbReference type="SAM" id="MobiDB-lite"/>
    </source>
</evidence>
<feature type="compositionally biased region" description="Basic and acidic residues" evidence="2">
    <location>
        <begin position="44"/>
        <end position="53"/>
    </location>
</feature>
<accession>K8ES58</accession>
<gene>
    <name evidence="3" type="ORF">Bathy02g01980</name>
</gene>
<dbReference type="EMBL" id="FO082277">
    <property type="protein sequence ID" value="CCO15265.1"/>
    <property type="molecule type" value="Genomic_DNA"/>
</dbReference>
<reference evidence="3 4" key="1">
    <citation type="submission" date="2011-10" db="EMBL/GenBank/DDBJ databases">
        <authorList>
            <person name="Genoscope - CEA"/>
        </authorList>
    </citation>
    <scope>NUCLEOTIDE SEQUENCE [LARGE SCALE GENOMIC DNA]</scope>
    <source>
        <strain evidence="3 4">RCC 1105</strain>
    </source>
</reference>
<feature type="coiled-coil region" evidence="1">
    <location>
        <begin position="151"/>
        <end position="242"/>
    </location>
</feature>
<feature type="coiled-coil region" evidence="1">
    <location>
        <begin position="583"/>
        <end position="632"/>
    </location>
</feature>
<dbReference type="GeneID" id="19017312"/>
<feature type="compositionally biased region" description="Acidic residues" evidence="2">
    <location>
        <begin position="9"/>
        <end position="23"/>
    </location>
</feature>
<feature type="compositionally biased region" description="Basic residues" evidence="2">
    <location>
        <begin position="93"/>
        <end position="112"/>
    </location>
</feature>